<accession>A0A4V1M7E1</accession>
<gene>
    <name evidence="3" type="ORF">ESA94_14925</name>
</gene>
<dbReference type="InterPro" id="IPR011250">
    <property type="entry name" value="OMP/PagP_B-barrel"/>
</dbReference>
<dbReference type="AlphaFoldDB" id="A0A4V1M7E1"/>
<dbReference type="SUPFAM" id="SSF56925">
    <property type="entry name" value="OMPA-like"/>
    <property type="match status" value="1"/>
</dbReference>
<evidence type="ECO:0000313" key="3">
    <source>
        <dbReference type="EMBL" id="RXK59424.1"/>
    </source>
</evidence>
<name>A0A4V1M7E1_9BACT</name>
<dbReference type="OrthoDB" id="654178at2"/>
<organism evidence="3 4">
    <name type="scientific">Lacibacter luteus</name>
    <dbReference type="NCBI Taxonomy" id="2508719"/>
    <lineage>
        <taxon>Bacteria</taxon>
        <taxon>Pseudomonadati</taxon>
        <taxon>Bacteroidota</taxon>
        <taxon>Chitinophagia</taxon>
        <taxon>Chitinophagales</taxon>
        <taxon>Chitinophagaceae</taxon>
        <taxon>Lacibacter</taxon>
    </lineage>
</organism>
<proteinExistence type="predicted"/>
<reference evidence="3 4" key="1">
    <citation type="submission" date="2019-01" db="EMBL/GenBank/DDBJ databases">
        <title>Lacibacter sp. strain TTM-7.</title>
        <authorList>
            <person name="Chen W.-M."/>
        </authorList>
    </citation>
    <scope>NUCLEOTIDE SEQUENCE [LARGE SCALE GENOMIC DNA]</scope>
    <source>
        <strain evidence="3 4">TTM-7</strain>
    </source>
</reference>
<sequence length="284" mass="31992">MKKLILLICLAPVFASAQNFHLSFRGGFANYQGDLQRRNFTFNQAKFVGSIGARYDLTEHLLARTHISLGMLRADDAKSKSASHQSRNLNFQTNLFEWELGGQYNIFNLNYKWWTPYVFAGGALYRIKPFTADNNGAKTFLQPLSTEGQGFIAGKKTYKSTQFAIPFGIGGEYLLTEDLRVGLELGYRKTFTDYIDDVSTRYVDQAALLSARGQTAVDLAYRGGGAYPTAGTLRGSEKNKDAYYFIQLTLVWRPFVDWYERTSGIASFKKNKKVGCPGTREKGY</sequence>
<dbReference type="RefSeq" id="WP_129131727.1">
    <property type="nucleotide sequence ID" value="NZ_SDHW01000004.1"/>
</dbReference>
<dbReference type="EMBL" id="SDHW01000004">
    <property type="protein sequence ID" value="RXK59424.1"/>
    <property type="molecule type" value="Genomic_DNA"/>
</dbReference>
<comment type="caution">
    <text evidence="3">The sequence shown here is derived from an EMBL/GenBank/DDBJ whole genome shotgun (WGS) entry which is preliminary data.</text>
</comment>
<evidence type="ECO:0000313" key="4">
    <source>
        <dbReference type="Proteomes" id="UP000290204"/>
    </source>
</evidence>
<keyword evidence="4" id="KW-1185">Reference proteome</keyword>
<dbReference type="InterPro" id="IPR045743">
    <property type="entry name" value="DUF6089"/>
</dbReference>
<evidence type="ECO:0000256" key="1">
    <source>
        <dbReference type="SAM" id="SignalP"/>
    </source>
</evidence>
<dbReference type="Gene3D" id="2.40.160.20">
    <property type="match status" value="1"/>
</dbReference>
<keyword evidence="1" id="KW-0732">Signal</keyword>
<dbReference type="Pfam" id="PF19573">
    <property type="entry name" value="DUF6089"/>
    <property type="match status" value="1"/>
</dbReference>
<feature type="chain" id="PRO_5020808587" description="DUF6089 domain-containing protein" evidence="1">
    <location>
        <begin position="18"/>
        <end position="284"/>
    </location>
</feature>
<protein>
    <recommendedName>
        <fullName evidence="2">DUF6089 domain-containing protein</fullName>
    </recommendedName>
</protein>
<feature type="signal peptide" evidence="1">
    <location>
        <begin position="1"/>
        <end position="17"/>
    </location>
</feature>
<feature type="domain" description="DUF6089" evidence="2">
    <location>
        <begin position="5"/>
        <end position="198"/>
    </location>
</feature>
<dbReference type="Proteomes" id="UP000290204">
    <property type="component" value="Unassembled WGS sequence"/>
</dbReference>
<evidence type="ECO:0000259" key="2">
    <source>
        <dbReference type="Pfam" id="PF19573"/>
    </source>
</evidence>